<dbReference type="Pfam" id="PF03473">
    <property type="entry name" value="MOSC"/>
    <property type="match status" value="1"/>
</dbReference>
<accession>A0A0B5APE2</accession>
<dbReference type="Gene3D" id="2.40.33.20">
    <property type="entry name" value="PK beta-barrel domain-like"/>
    <property type="match status" value="1"/>
</dbReference>
<dbReference type="STRING" id="1508404.JMA_06270"/>
<dbReference type="PANTHER" id="PTHR30212">
    <property type="entry name" value="PROTEIN YIIM"/>
    <property type="match status" value="1"/>
</dbReference>
<evidence type="ECO:0000313" key="3">
    <source>
        <dbReference type="Proteomes" id="UP000031449"/>
    </source>
</evidence>
<dbReference type="Proteomes" id="UP000031449">
    <property type="component" value="Chromosome"/>
</dbReference>
<proteinExistence type="predicted"/>
<dbReference type="GO" id="GO:0003824">
    <property type="term" value="F:catalytic activity"/>
    <property type="evidence" value="ECO:0007669"/>
    <property type="project" value="InterPro"/>
</dbReference>
<gene>
    <name evidence="2" type="ORF">JMA_06270</name>
</gene>
<protein>
    <recommendedName>
        <fullName evidence="1">MOSC domain-containing protein</fullName>
    </recommendedName>
</protein>
<dbReference type="BioCyc" id="JESP1508404:G14D9-9844-MONOMER"/>
<name>A0A0B5APE2_9BACL</name>
<dbReference type="InterPro" id="IPR052353">
    <property type="entry name" value="Benzoxazolinone_Detox_Enz"/>
</dbReference>
<dbReference type="EMBL" id="CP009416">
    <property type="protein sequence ID" value="AJD89944.1"/>
    <property type="molecule type" value="Genomic_DNA"/>
</dbReference>
<reference evidence="2 3" key="1">
    <citation type="submission" date="2014-08" db="EMBL/GenBank/DDBJ databases">
        <title>Complete genome of a marine bacteria Jeotgalibacillus malaysiensis.</title>
        <authorList>
            <person name="Yaakop A.S."/>
            <person name="Chan K.-G."/>
            <person name="Goh K.M."/>
        </authorList>
    </citation>
    <scope>NUCLEOTIDE SEQUENCE [LARGE SCALE GENOMIC DNA]</scope>
    <source>
        <strain evidence="2 3">D5</strain>
    </source>
</reference>
<dbReference type="PROSITE" id="PS51340">
    <property type="entry name" value="MOSC"/>
    <property type="match status" value="1"/>
</dbReference>
<dbReference type="SUPFAM" id="SSF50800">
    <property type="entry name" value="PK beta-barrel domain-like"/>
    <property type="match status" value="1"/>
</dbReference>
<dbReference type="AlphaFoldDB" id="A0A0B5APE2"/>
<feature type="domain" description="MOSC" evidence="1">
    <location>
        <begin position="31"/>
        <end position="164"/>
    </location>
</feature>
<dbReference type="PANTHER" id="PTHR30212:SF4">
    <property type="entry name" value="MOSC DOMAIN-CONTAINING PROTEIN"/>
    <property type="match status" value="1"/>
</dbReference>
<dbReference type="GO" id="GO:0030170">
    <property type="term" value="F:pyridoxal phosphate binding"/>
    <property type="evidence" value="ECO:0007669"/>
    <property type="project" value="InterPro"/>
</dbReference>
<evidence type="ECO:0000313" key="2">
    <source>
        <dbReference type="EMBL" id="AJD89944.1"/>
    </source>
</evidence>
<evidence type="ECO:0000259" key="1">
    <source>
        <dbReference type="PROSITE" id="PS51340"/>
    </source>
</evidence>
<dbReference type="HOGENOM" id="CLU_082566_1_0_9"/>
<sequence length="212" mass="24365">MTTYNVRSIHTAKITELTFGRKTFPSALLKQPIEKEMWLSETGLAEDEQTPEHHGGTEKALCLYPYDHYSFWDGWMDMQDGSALFGENITTEGIHERNTHIGDRFEFGEAVIEVTEPRQPCFKIAAKYNKPELIVRMRESGFTGFYFRVLKEGYVKPGDQLILLERDQAGVTVQEVNELLFAGSPSRAQYDRILEATAFSKTLRPKLIQKRH</sequence>
<dbReference type="InterPro" id="IPR011037">
    <property type="entry name" value="Pyrv_Knase-like_insert_dom_sf"/>
</dbReference>
<dbReference type="KEGG" id="jeo:JMA_06270"/>
<organism evidence="2 3">
    <name type="scientific">Jeotgalibacillus malaysiensis</name>
    <dbReference type="NCBI Taxonomy" id="1508404"/>
    <lineage>
        <taxon>Bacteria</taxon>
        <taxon>Bacillati</taxon>
        <taxon>Bacillota</taxon>
        <taxon>Bacilli</taxon>
        <taxon>Bacillales</taxon>
        <taxon>Caryophanaceae</taxon>
        <taxon>Jeotgalibacillus</taxon>
    </lineage>
</organism>
<dbReference type="InterPro" id="IPR005302">
    <property type="entry name" value="MoCF_Sase_C"/>
</dbReference>
<dbReference type="GO" id="GO:0030151">
    <property type="term" value="F:molybdenum ion binding"/>
    <property type="evidence" value="ECO:0007669"/>
    <property type="project" value="InterPro"/>
</dbReference>
<keyword evidence="3" id="KW-1185">Reference proteome</keyword>